<name>A0AAV2A8J7_9ARAC</name>
<dbReference type="Proteomes" id="UP001497382">
    <property type="component" value="Unassembled WGS sequence"/>
</dbReference>
<keyword evidence="2" id="KW-1185">Reference proteome</keyword>
<protein>
    <submittedName>
        <fullName evidence="1">Uncharacterized protein</fullName>
    </submittedName>
</protein>
<reference evidence="1 2" key="1">
    <citation type="submission" date="2024-04" db="EMBL/GenBank/DDBJ databases">
        <authorList>
            <person name="Rising A."/>
            <person name="Reimegard J."/>
            <person name="Sonavane S."/>
            <person name="Akerstrom W."/>
            <person name="Nylinder S."/>
            <person name="Hedman E."/>
            <person name="Kallberg Y."/>
        </authorList>
    </citation>
    <scope>NUCLEOTIDE SEQUENCE [LARGE SCALE GENOMIC DNA]</scope>
</reference>
<feature type="non-terminal residue" evidence="1">
    <location>
        <position position="64"/>
    </location>
</feature>
<proteinExistence type="predicted"/>
<dbReference type="EMBL" id="CAXIEN010000129">
    <property type="protein sequence ID" value="CAL1280239.1"/>
    <property type="molecule type" value="Genomic_DNA"/>
</dbReference>
<comment type="caution">
    <text evidence="1">The sequence shown here is derived from an EMBL/GenBank/DDBJ whole genome shotgun (WGS) entry which is preliminary data.</text>
</comment>
<evidence type="ECO:0000313" key="2">
    <source>
        <dbReference type="Proteomes" id="UP001497382"/>
    </source>
</evidence>
<gene>
    <name evidence="1" type="ORF">LARSCL_LOCUS10847</name>
</gene>
<evidence type="ECO:0000313" key="1">
    <source>
        <dbReference type="EMBL" id="CAL1280239.1"/>
    </source>
</evidence>
<sequence>MSSQVTSGILAMQVIFYKFFCQKIRNSLFDCLVYSHKKIFVITCGQKQFYLYVMQPCVLCHITY</sequence>
<organism evidence="1 2">
    <name type="scientific">Larinioides sclopetarius</name>
    <dbReference type="NCBI Taxonomy" id="280406"/>
    <lineage>
        <taxon>Eukaryota</taxon>
        <taxon>Metazoa</taxon>
        <taxon>Ecdysozoa</taxon>
        <taxon>Arthropoda</taxon>
        <taxon>Chelicerata</taxon>
        <taxon>Arachnida</taxon>
        <taxon>Araneae</taxon>
        <taxon>Araneomorphae</taxon>
        <taxon>Entelegynae</taxon>
        <taxon>Araneoidea</taxon>
        <taxon>Araneidae</taxon>
        <taxon>Larinioides</taxon>
    </lineage>
</organism>
<accession>A0AAV2A8J7</accession>
<dbReference type="AlphaFoldDB" id="A0AAV2A8J7"/>